<accession>A0A382ZUP6</accession>
<reference evidence="1" key="1">
    <citation type="submission" date="2018-05" db="EMBL/GenBank/DDBJ databases">
        <authorList>
            <person name="Lanie J.A."/>
            <person name="Ng W.-L."/>
            <person name="Kazmierczak K.M."/>
            <person name="Andrzejewski T.M."/>
            <person name="Davidsen T.M."/>
            <person name="Wayne K.J."/>
            <person name="Tettelin H."/>
            <person name="Glass J.I."/>
            <person name="Rusch D."/>
            <person name="Podicherti R."/>
            <person name="Tsui H.-C.T."/>
            <person name="Winkler M.E."/>
        </authorList>
    </citation>
    <scope>NUCLEOTIDE SEQUENCE</scope>
</reference>
<sequence>VSRDDQCVISQRKQTVLNGHFNFIETATRQVRATNTHLKQSIASNQ</sequence>
<evidence type="ECO:0000313" key="1">
    <source>
        <dbReference type="EMBL" id="SVD99020.1"/>
    </source>
</evidence>
<gene>
    <name evidence="1" type="ORF">METZ01_LOCUS451874</name>
</gene>
<proteinExistence type="predicted"/>
<dbReference type="AlphaFoldDB" id="A0A382ZUP6"/>
<feature type="non-terminal residue" evidence="1">
    <location>
        <position position="1"/>
    </location>
</feature>
<dbReference type="EMBL" id="UINC01186683">
    <property type="protein sequence ID" value="SVD99020.1"/>
    <property type="molecule type" value="Genomic_DNA"/>
</dbReference>
<name>A0A382ZUP6_9ZZZZ</name>
<protein>
    <submittedName>
        <fullName evidence="1">Uncharacterized protein</fullName>
    </submittedName>
</protein>
<organism evidence="1">
    <name type="scientific">marine metagenome</name>
    <dbReference type="NCBI Taxonomy" id="408172"/>
    <lineage>
        <taxon>unclassified sequences</taxon>
        <taxon>metagenomes</taxon>
        <taxon>ecological metagenomes</taxon>
    </lineage>
</organism>